<dbReference type="AlphaFoldDB" id="A0A347WME2"/>
<evidence type="ECO:0000259" key="1">
    <source>
        <dbReference type="Pfam" id="PF14267"/>
    </source>
</evidence>
<dbReference type="OrthoDB" id="2656488at2"/>
<dbReference type="Proteomes" id="UP000263232">
    <property type="component" value="Chromosome"/>
</dbReference>
<proteinExistence type="predicted"/>
<keyword evidence="3" id="KW-1185">Reference proteome</keyword>
<gene>
    <name evidence="2" type="ORF">CL176_09720</name>
</gene>
<dbReference type="RefSeq" id="WP_118991144.1">
    <property type="nucleotide sequence ID" value="NZ_CP023434.1"/>
</dbReference>
<feature type="domain" description="DUF4357" evidence="1">
    <location>
        <begin position="250"/>
        <end position="286"/>
    </location>
</feature>
<evidence type="ECO:0000313" key="3">
    <source>
        <dbReference type="Proteomes" id="UP000263232"/>
    </source>
</evidence>
<accession>A0A347WME2</accession>
<dbReference type="EMBL" id="CP023434">
    <property type="protein sequence ID" value="AXY26249.1"/>
    <property type="molecule type" value="Genomic_DNA"/>
</dbReference>
<evidence type="ECO:0000313" key="2">
    <source>
        <dbReference type="EMBL" id="AXY26249.1"/>
    </source>
</evidence>
<organism evidence="2 3">
    <name type="scientific">Suicoccus acidiformans</name>
    <dbReference type="NCBI Taxonomy" id="2036206"/>
    <lineage>
        <taxon>Bacteria</taxon>
        <taxon>Bacillati</taxon>
        <taxon>Bacillota</taxon>
        <taxon>Bacilli</taxon>
        <taxon>Lactobacillales</taxon>
        <taxon>Aerococcaceae</taxon>
        <taxon>Suicoccus</taxon>
    </lineage>
</organism>
<name>A0A347WME2_9LACT</name>
<dbReference type="Pfam" id="PF14267">
    <property type="entry name" value="DUF4357"/>
    <property type="match status" value="1"/>
</dbReference>
<reference evidence="2 3" key="1">
    <citation type="submission" date="2017-09" db="EMBL/GenBank/DDBJ databases">
        <title>Complete genome sequence of Oxytococcus suis strain ZY16052.</title>
        <authorList>
            <person name="Li F."/>
        </authorList>
    </citation>
    <scope>NUCLEOTIDE SEQUENCE [LARGE SCALE GENOMIC DNA]</scope>
    <source>
        <strain evidence="2 3">ZY16052</strain>
    </source>
</reference>
<dbReference type="InterPro" id="IPR025579">
    <property type="entry name" value="DUF4357"/>
</dbReference>
<dbReference type="CDD" id="cd10447">
    <property type="entry name" value="GIY-YIG_unchar_2"/>
    <property type="match status" value="1"/>
</dbReference>
<dbReference type="KEGG" id="abae:CL176_09720"/>
<protein>
    <submittedName>
        <fullName evidence="2">Methionine sulfoxide reductase</fullName>
    </submittedName>
</protein>
<sequence length="294" mass="33302">MQVRGKSINLFLMDGTAVGRIKCTLANWTGVAYKIPRTELDKCKEREDLKQSGVYFLFGTSDETGENIVYIGQAGARKNGEGLLYRLQEHKRDDSKDYWTEAVVFTTSNNSFGPTEISYLENRFFNLAKNARRYSVKNNSDPTSGNVTEEKESELEEFIEYAEIVMGTFGHRVFESLEEKPTNKEIKEVEIDDEPVLFLKTSKAEAKGRRTNEGFVVYKGALVSINPTKICPETINKLRERYSDRIKSGVLQEDILFTSPSAAAGFVTYASANGMIMWLDKKGRTLKEIESKED</sequence>